<evidence type="ECO:0000313" key="3">
    <source>
        <dbReference type="Proteomes" id="UP001143480"/>
    </source>
</evidence>
<proteinExistence type="predicted"/>
<dbReference type="PANTHER" id="PTHR35908:SF1">
    <property type="entry name" value="CONSERVED PROTEIN"/>
    <property type="match status" value="1"/>
</dbReference>
<dbReference type="Proteomes" id="UP001143480">
    <property type="component" value="Unassembled WGS sequence"/>
</dbReference>
<dbReference type="EMBL" id="BSFP01000130">
    <property type="protein sequence ID" value="GLL08179.1"/>
    <property type="molecule type" value="Genomic_DNA"/>
</dbReference>
<dbReference type="Pfam" id="PF18029">
    <property type="entry name" value="Glyoxalase_6"/>
    <property type="match status" value="1"/>
</dbReference>
<dbReference type="InterPro" id="IPR029068">
    <property type="entry name" value="Glyas_Bleomycin-R_OHBP_Dase"/>
</dbReference>
<reference evidence="2" key="1">
    <citation type="journal article" date="2014" name="Int. J. Syst. Evol. Microbiol.">
        <title>Complete genome sequence of Corynebacterium casei LMG S-19264T (=DSM 44701T), isolated from a smear-ripened cheese.</title>
        <authorList>
            <consortium name="US DOE Joint Genome Institute (JGI-PGF)"/>
            <person name="Walter F."/>
            <person name="Albersmeier A."/>
            <person name="Kalinowski J."/>
            <person name="Ruckert C."/>
        </authorList>
    </citation>
    <scope>NUCLEOTIDE SEQUENCE</scope>
    <source>
        <strain evidence="2">VKM Ac-1321</strain>
    </source>
</reference>
<dbReference type="AlphaFoldDB" id="A0A9W6KWW8"/>
<reference evidence="2" key="2">
    <citation type="submission" date="2023-01" db="EMBL/GenBank/DDBJ databases">
        <authorList>
            <person name="Sun Q."/>
            <person name="Evtushenko L."/>
        </authorList>
    </citation>
    <scope>NUCLEOTIDE SEQUENCE</scope>
    <source>
        <strain evidence="2">VKM Ac-1321</strain>
    </source>
</reference>
<dbReference type="Gene3D" id="3.10.180.10">
    <property type="entry name" value="2,3-Dihydroxybiphenyl 1,2-Dioxygenase, domain 1"/>
    <property type="match status" value="1"/>
</dbReference>
<evidence type="ECO:0000313" key="2">
    <source>
        <dbReference type="EMBL" id="GLL08179.1"/>
    </source>
</evidence>
<feature type="domain" description="Glyoxalase-like" evidence="1">
    <location>
        <begin position="75"/>
        <end position="180"/>
    </location>
</feature>
<sequence length="184" mass="20777">MLIDQLLRAFGQEGLTEEFVCFAICMFASRGRRKGTKLPNPPRPLGGCDGGRRGVWWVPIVHGGGVFMGSRWYALIVDAVDPERLGRWWAEVLDHRVESASPREVVIGPDIDGHPRIVFNLHDGEELPRNRLHLDLRPDDLDAELERLVNMGARHVDVAEPENAAWVMLADPEGNEFCIIRPKR</sequence>
<organism evidence="2 3">
    <name type="scientific">Dactylosporangium matsuzakiense</name>
    <dbReference type="NCBI Taxonomy" id="53360"/>
    <lineage>
        <taxon>Bacteria</taxon>
        <taxon>Bacillati</taxon>
        <taxon>Actinomycetota</taxon>
        <taxon>Actinomycetes</taxon>
        <taxon>Micromonosporales</taxon>
        <taxon>Micromonosporaceae</taxon>
        <taxon>Dactylosporangium</taxon>
    </lineage>
</organism>
<evidence type="ECO:0000259" key="1">
    <source>
        <dbReference type="Pfam" id="PF18029"/>
    </source>
</evidence>
<dbReference type="PANTHER" id="PTHR35908">
    <property type="entry name" value="HYPOTHETICAL FUSION PROTEIN"/>
    <property type="match status" value="1"/>
</dbReference>
<keyword evidence="3" id="KW-1185">Reference proteome</keyword>
<comment type="caution">
    <text evidence="2">The sequence shown here is derived from an EMBL/GenBank/DDBJ whole genome shotgun (WGS) entry which is preliminary data.</text>
</comment>
<protein>
    <recommendedName>
        <fullName evidence="1">Glyoxalase-like domain-containing protein</fullName>
    </recommendedName>
</protein>
<accession>A0A9W6KWW8</accession>
<gene>
    <name evidence="2" type="ORF">GCM10017581_099390</name>
</gene>
<dbReference type="SUPFAM" id="SSF54593">
    <property type="entry name" value="Glyoxalase/Bleomycin resistance protein/Dihydroxybiphenyl dioxygenase"/>
    <property type="match status" value="1"/>
</dbReference>
<name>A0A9W6KWW8_9ACTN</name>
<dbReference type="CDD" id="cd06587">
    <property type="entry name" value="VOC"/>
    <property type="match status" value="1"/>
</dbReference>
<dbReference type="InterPro" id="IPR041581">
    <property type="entry name" value="Glyoxalase_6"/>
</dbReference>